<accession>A0A6A6QAB6</accession>
<evidence type="ECO:0000313" key="2">
    <source>
        <dbReference type="Proteomes" id="UP000799750"/>
    </source>
</evidence>
<organism evidence="1 2">
    <name type="scientific">Lophium mytilinum</name>
    <dbReference type="NCBI Taxonomy" id="390894"/>
    <lineage>
        <taxon>Eukaryota</taxon>
        <taxon>Fungi</taxon>
        <taxon>Dikarya</taxon>
        <taxon>Ascomycota</taxon>
        <taxon>Pezizomycotina</taxon>
        <taxon>Dothideomycetes</taxon>
        <taxon>Pleosporomycetidae</taxon>
        <taxon>Mytilinidiales</taxon>
        <taxon>Mytilinidiaceae</taxon>
        <taxon>Lophium</taxon>
    </lineage>
</organism>
<dbReference type="Proteomes" id="UP000799750">
    <property type="component" value="Unassembled WGS sequence"/>
</dbReference>
<sequence length="80" mass="9306">MRGFTQTNAWLLCSMDEFGAATMLLLVERCCATPTTCCWLEALEWVRCAIVIWLRFDFSNLMFNRRLGRNPVHTRLSLFG</sequence>
<gene>
    <name evidence="1" type="ORF">BU16DRAFT_175506</name>
</gene>
<keyword evidence="2" id="KW-1185">Reference proteome</keyword>
<proteinExistence type="predicted"/>
<protein>
    <submittedName>
        <fullName evidence="1">Uncharacterized protein</fullName>
    </submittedName>
</protein>
<name>A0A6A6QAB6_9PEZI</name>
<dbReference type="EMBL" id="MU004199">
    <property type="protein sequence ID" value="KAF2489182.1"/>
    <property type="molecule type" value="Genomic_DNA"/>
</dbReference>
<reference evidence="1" key="1">
    <citation type="journal article" date="2020" name="Stud. Mycol.">
        <title>101 Dothideomycetes genomes: a test case for predicting lifestyles and emergence of pathogens.</title>
        <authorList>
            <person name="Haridas S."/>
            <person name="Albert R."/>
            <person name="Binder M."/>
            <person name="Bloem J."/>
            <person name="Labutti K."/>
            <person name="Salamov A."/>
            <person name="Andreopoulos B."/>
            <person name="Baker S."/>
            <person name="Barry K."/>
            <person name="Bills G."/>
            <person name="Bluhm B."/>
            <person name="Cannon C."/>
            <person name="Castanera R."/>
            <person name="Culley D."/>
            <person name="Daum C."/>
            <person name="Ezra D."/>
            <person name="Gonzalez J."/>
            <person name="Henrissat B."/>
            <person name="Kuo A."/>
            <person name="Liang C."/>
            <person name="Lipzen A."/>
            <person name="Lutzoni F."/>
            <person name="Magnuson J."/>
            <person name="Mondo S."/>
            <person name="Nolan M."/>
            <person name="Ohm R."/>
            <person name="Pangilinan J."/>
            <person name="Park H.-J."/>
            <person name="Ramirez L."/>
            <person name="Alfaro M."/>
            <person name="Sun H."/>
            <person name="Tritt A."/>
            <person name="Yoshinaga Y."/>
            <person name="Zwiers L.-H."/>
            <person name="Turgeon B."/>
            <person name="Goodwin S."/>
            <person name="Spatafora J."/>
            <person name="Crous P."/>
            <person name="Grigoriev I."/>
        </authorList>
    </citation>
    <scope>NUCLEOTIDE SEQUENCE</scope>
    <source>
        <strain evidence="1">CBS 269.34</strain>
    </source>
</reference>
<dbReference type="AlphaFoldDB" id="A0A6A6QAB6"/>
<evidence type="ECO:0000313" key="1">
    <source>
        <dbReference type="EMBL" id="KAF2489182.1"/>
    </source>
</evidence>